<dbReference type="AlphaFoldDB" id="A0A2Z6DY90"/>
<evidence type="ECO:0000313" key="2">
    <source>
        <dbReference type="Proteomes" id="UP000262004"/>
    </source>
</evidence>
<dbReference type="Proteomes" id="UP000262004">
    <property type="component" value="Chromosome"/>
</dbReference>
<organism evidence="1 2">
    <name type="scientific">Hydrogenophilus thermoluteolus</name>
    <name type="common">Pseudomonas hydrogenothermophila</name>
    <dbReference type="NCBI Taxonomy" id="297"/>
    <lineage>
        <taxon>Bacteria</taxon>
        <taxon>Pseudomonadati</taxon>
        <taxon>Pseudomonadota</taxon>
        <taxon>Hydrogenophilia</taxon>
        <taxon>Hydrogenophilales</taxon>
        <taxon>Hydrogenophilaceae</taxon>
        <taxon>Hydrogenophilus</taxon>
    </lineage>
</organism>
<dbReference type="EMBL" id="AP018558">
    <property type="protein sequence ID" value="BBD77225.1"/>
    <property type="molecule type" value="Genomic_DNA"/>
</dbReference>
<gene>
    <name evidence="1" type="ORF">HPTL_0958</name>
</gene>
<proteinExistence type="predicted"/>
<keyword evidence="2" id="KW-1185">Reference proteome</keyword>
<name>A0A2Z6DY90_HYDTE</name>
<dbReference type="KEGG" id="htl:HPTL_0958"/>
<accession>A0A2Z6DY90</accession>
<sequence length="107" mass="12097">MTDKRLDALIDTARAEREFLRWVILSALWHARPYGTTEAVIMGACRDIPLRVTADQVRAELKSLAKRGLVDLVDDLPIWSAELTPEGEAVVDYRADCPPDIARPPRW</sequence>
<dbReference type="OrthoDB" id="5677692at2"/>
<protein>
    <submittedName>
        <fullName evidence="1">Uncharacterized protein</fullName>
    </submittedName>
</protein>
<reference evidence="1 2" key="1">
    <citation type="submission" date="2018-04" db="EMBL/GenBank/DDBJ databases">
        <title>Complete genome sequence of Hydrogenophilus thermoluteolus TH-1.</title>
        <authorList>
            <person name="Arai H."/>
        </authorList>
    </citation>
    <scope>NUCLEOTIDE SEQUENCE [LARGE SCALE GENOMIC DNA]</scope>
    <source>
        <strain evidence="1 2">TH-1</strain>
    </source>
</reference>
<evidence type="ECO:0000313" key="1">
    <source>
        <dbReference type="EMBL" id="BBD77225.1"/>
    </source>
</evidence>
<dbReference type="RefSeq" id="WP_119334981.1">
    <property type="nucleotide sequence ID" value="NZ_AP018558.1"/>
</dbReference>